<feature type="domain" description="KTSC" evidence="1">
    <location>
        <begin position="7"/>
        <end position="63"/>
    </location>
</feature>
<dbReference type="Pfam" id="PF13619">
    <property type="entry name" value="KTSC"/>
    <property type="match status" value="1"/>
</dbReference>
<dbReference type="EMBL" id="JAERWL010000015">
    <property type="protein sequence ID" value="MBM9478181.1"/>
    <property type="molecule type" value="Genomic_DNA"/>
</dbReference>
<evidence type="ECO:0000313" key="2">
    <source>
        <dbReference type="EMBL" id="MBM9478181.1"/>
    </source>
</evidence>
<protein>
    <submittedName>
        <fullName evidence="2">KTSC domain-containing protein</fullName>
    </submittedName>
</protein>
<proteinExistence type="predicted"/>
<accession>A0A938YP81</accession>
<comment type="caution">
    <text evidence="2">The sequence shown here is derived from an EMBL/GenBank/DDBJ whole genome shotgun (WGS) entry which is preliminary data.</text>
</comment>
<keyword evidence="3" id="KW-1185">Reference proteome</keyword>
<reference evidence="2" key="1">
    <citation type="submission" date="2021-01" db="EMBL/GenBank/DDBJ databases">
        <title>KCTC 19127 draft genome.</title>
        <authorList>
            <person name="An D."/>
        </authorList>
    </citation>
    <scope>NUCLEOTIDE SEQUENCE</scope>
    <source>
        <strain evidence="2">KCTC 19127</strain>
    </source>
</reference>
<dbReference type="AlphaFoldDB" id="A0A938YP81"/>
<gene>
    <name evidence="2" type="ORF">JL107_17165</name>
</gene>
<evidence type="ECO:0000259" key="1">
    <source>
        <dbReference type="Pfam" id="PF13619"/>
    </source>
</evidence>
<sequence length="70" mass="8140">MRRIPVSSNALRSVGFDPATNELELEFTEGGIYRYSVPARVHRELMAADSLGRYFLRSIRPRYPSWEVHD</sequence>
<name>A0A938YP81_9ACTN</name>
<evidence type="ECO:0000313" key="3">
    <source>
        <dbReference type="Proteomes" id="UP000663801"/>
    </source>
</evidence>
<organism evidence="2 3">
    <name type="scientific">Nakamurella flavida</name>
    <dbReference type="NCBI Taxonomy" id="363630"/>
    <lineage>
        <taxon>Bacteria</taxon>
        <taxon>Bacillati</taxon>
        <taxon>Actinomycetota</taxon>
        <taxon>Actinomycetes</taxon>
        <taxon>Nakamurellales</taxon>
        <taxon>Nakamurellaceae</taxon>
        <taxon>Nakamurella</taxon>
    </lineage>
</organism>
<dbReference type="InterPro" id="IPR025309">
    <property type="entry name" value="KTSC_dom"/>
</dbReference>
<dbReference type="RefSeq" id="WP_205258303.1">
    <property type="nucleotide sequence ID" value="NZ_BAAAPV010000002.1"/>
</dbReference>
<dbReference type="Proteomes" id="UP000663801">
    <property type="component" value="Unassembled WGS sequence"/>
</dbReference>